<gene>
    <name evidence="1" type="ORF">OVA965_LOCUS42365</name>
    <name evidence="2" type="ORF">TMI583_LOCUS44255</name>
</gene>
<dbReference type="Proteomes" id="UP000677228">
    <property type="component" value="Unassembled WGS sequence"/>
</dbReference>
<dbReference type="AlphaFoldDB" id="A0A8S2VT20"/>
<name>A0A8S2VT20_9BILA</name>
<proteinExistence type="predicted"/>
<sequence length="185" mass="21361">MYTVSLIFTPLENRTFCYETRCTNLILTAWVTELMTGATVNEATVSVFDKKQETNQQGLCTMQNFKIENNEQDILVVEKDEDLCMLVIHTSYRKVHGKYTSHRRVNDKYTSDHVWHVFNDRGLYKPNEEVHVEDVEEFKKNMQQRDDFYEDRGGGGGGGGRVGCYGEKPKMAVRSNFSPLACWIP</sequence>
<reference evidence="2" key="1">
    <citation type="submission" date="2021-02" db="EMBL/GenBank/DDBJ databases">
        <authorList>
            <person name="Nowell W R."/>
        </authorList>
    </citation>
    <scope>NUCLEOTIDE SEQUENCE</scope>
</reference>
<dbReference type="Proteomes" id="UP000682733">
    <property type="component" value="Unassembled WGS sequence"/>
</dbReference>
<accession>A0A8S2VT20</accession>
<evidence type="ECO:0000313" key="2">
    <source>
        <dbReference type="EMBL" id="CAF4416762.1"/>
    </source>
</evidence>
<organism evidence="2 3">
    <name type="scientific">Didymodactylos carnosus</name>
    <dbReference type="NCBI Taxonomy" id="1234261"/>
    <lineage>
        <taxon>Eukaryota</taxon>
        <taxon>Metazoa</taxon>
        <taxon>Spiralia</taxon>
        <taxon>Gnathifera</taxon>
        <taxon>Rotifera</taxon>
        <taxon>Eurotatoria</taxon>
        <taxon>Bdelloidea</taxon>
        <taxon>Philodinida</taxon>
        <taxon>Philodinidae</taxon>
        <taxon>Didymodactylos</taxon>
    </lineage>
</organism>
<protein>
    <submittedName>
        <fullName evidence="2">Uncharacterized protein</fullName>
    </submittedName>
</protein>
<dbReference type="EMBL" id="CAJNOK010051757">
    <property type="protein sequence ID" value="CAF1605748.1"/>
    <property type="molecule type" value="Genomic_DNA"/>
</dbReference>
<evidence type="ECO:0000313" key="3">
    <source>
        <dbReference type="Proteomes" id="UP000682733"/>
    </source>
</evidence>
<evidence type="ECO:0000313" key="1">
    <source>
        <dbReference type="EMBL" id="CAF1605748.1"/>
    </source>
</evidence>
<dbReference type="EMBL" id="CAJOBA010075734">
    <property type="protein sequence ID" value="CAF4416762.1"/>
    <property type="molecule type" value="Genomic_DNA"/>
</dbReference>
<comment type="caution">
    <text evidence="2">The sequence shown here is derived from an EMBL/GenBank/DDBJ whole genome shotgun (WGS) entry which is preliminary data.</text>
</comment>